<dbReference type="EMBL" id="CM047947">
    <property type="protein sequence ID" value="KAI9897002.1"/>
    <property type="molecule type" value="Genomic_DNA"/>
</dbReference>
<reference evidence="1" key="1">
    <citation type="submission" date="2022-10" db="EMBL/GenBank/DDBJ databases">
        <title>Complete Genome of Trichothecium roseum strain YXFP-22015, a Plant Pathogen Isolated from Citrus.</title>
        <authorList>
            <person name="Wang Y."/>
            <person name="Zhu L."/>
        </authorList>
    </citation>
    <scope>NUCLEOTIDE SEQUENCE</scope>
    <source>
        <strain evidence="1">YXFP-22015</strain>
    </source>
</reference>
<evidence type="ECO:0000313" key="2">
    <source>
        <dbReference type="Proteomes" id="UP001163324"/>
    </source>
</evidence>
<name>A0ACC0UUU3_9HYPO</name>
<gene>
    <name evidence="1" type="ORF">N3K66_008024</name>
</gene>
<proteinExistence type="predicted"/>
<dbReference type="Proteomes" id="UP001163324">
    <property type="component" value="Chromosome 8"/>
</dbReference>
<keyword evidence="2" id="KW-1185">Reference proteome</keyword>
<protein>
    <submittedName>
        <fullName evidence="1">Uncharacterized protein</fullName>
    </submittedName>
</protein>
<accession>A0ACC0UUU3</accession>
<comment type="caution">
    <text evidence="1">The sequence shown here is derived from an EMBL/GenBank/DDBJ whole genome shotgun (WGS) entry which is preliminary data.</text>
</comment>
<evidence type="ECO:0000313" key="1">
    <source>
        <dbReference type="EMBL" id="KAI9897002.1"/>
    </source>
</evidence>
<sequence>MAEPAQQAAGPDPTTTADADADASIVTKGSSELQIILHPLVLLTISDYITRHTLRGQDGPIIGALLGQQNGRTYTIEHAFDVHTVTEGGFVKVQEEYFKSRLDQMITVHKDRSLDLVGWYTLLPSVGPTASILRLHQTFFKINESALLLSFHPEEAVRHSVGGKLPLTIYESVLEIDDASAKPGRDAGGEEEEEGDKDKVMADSADDDDVRLRFRELAYSVETHETEMISMNYVASGGGGSAAAAKEEKPPHAFVSDQKGKRRIVESGDAGEGGSSSAAAAAAAKDDEAQFADTALTRDEEEMLASLTTKANAIKMLQSRINVLATYLERLPPSFVGGGAMDTDPAGEHTEPSHAVLRQIQALVTRLGLVIPSDNESFERELLHESNDVALAGLLGSMMQGTQRAREVEQKFAVIESARQFNLRLSKDPGLADPRFVNPAADAEKLSSVF</sequence>
<organism evidence="1 2">
    <name type="scientific">Trichothecium roseum</name>
    <dbReference type="NCBI Taxonomy" id="47278"/>
    <lineage>
        <taxon>Eukaryota</taxon>
        <taxon>Fungi</taxon>
        <taxon>Dikarya</taxon>
        <taxon>Ascomycota</taxon>
        <taxon>Pezizomycotina</taxon>
        <taxon>Sordariomycetes</taxon>
        <taxon>Hypocreomycetidae</taxon>
        <taxon>Hypocreales</taxon>
        <taxon>Hypocreales incertae sedis</taxon>
        <taxon>Trichothecium</taxon>
    </lineage>
</organism>